<feature type="transmembrane region" description="Helical" evidence="9">
    <location>
        <begin position="1878"/>
        <end position="1901"/>
    </location>
</feature>
<sequence>MIKIFIRTYPGGFSCMCKPEFHGYFCDIPKNQNQPMANSCLSWNRIMKKNHKEHFLLTAKSIGNLYYNITFSPYQIFGKYNTNSDSMRKTRDLRKTCMSHGIHDCSHLDREEGFYVAFETVFNKTNNIWGGINVYHSSSDAVMIVALKMIFRIKVIDVLKECIPSVQFPDRTTVERPLKLSADKKVMISPFIETGCPDVKSSFEFEYEIRSIKNEIYHKFSKQKTKDLILKPYQVSWYTDDEILIIWLRVTEILDSTNYSNSVETYIFVELKAPLIAYIKGGMSSQVKEGNSVLLDGRKSRDLKLDENVDQKLNFKWKCDSRDIDDEYCKDFSSTNSKVAIPKNKLKLGFRYNFQLIISKDKRNSSTIQSIEIVKHDPLTIEIKCIKNCLQSKSNIDHFIHLQAVCHDCINMKENHDIQVEWYQNDDKLIGTGTRLIYHFHKDIEDGTIVEFKAKVKFEKKFGENKFKTVITKFNENDVQCRIEPDQGIALVTKFNITCENIQKRDMISMKIYQNDVFLTETQQKSVLLYLIESNSNETTLKVVVKNSYDARVEKYLKVNLESVHIEKSTFYDLIDSVEHPSSIRNAIKIGDQVKATEVFNSIVTKLKDFDNIKDKISLTGKLVISLNTLIQLKIDYDPTLVNYAVHHLTQSLVTPYDVSSKISEIILDSSSKLRHLSEDDIIENAEIVIEILDKISQKSDDLAQPIEDYVDDYDETLKENYQDYGDLDIEIIEQYMNVEQISMNVEKISEHLLEALVLQIESGEPEKILRKNSTHYFKIMDLSEDISKEVSNRMNISIKIDEKLLKDLTKNSLKKYGICVSFYKQNPFWWYPYKNLNVSDVYSINIIEQDIENFEKKRFIHNLRYPISVFLEITPDLRSEISDVIENELDMPSYAFLLPMNETLNLKFSINPPNSILKVGFASNRRPKHQEVVSHYYEIHDGTEVMYKTENLNLNKPTNFIHMAIISSSKSSIKFNFTASAFSCVEWNKETSHWSTEYSKISRKINDSLIECQFSHLSSIAKSQRKLNIIRYPIRTFPNVLIDNQVILYLIAVLLGSFIIFMSWGYVEDRKDVDRRTAIILPDNNPQHHYTYLVIIQTGSDPDAGTSSRVCIQLKGETQNSQKHLLNRSTPNLFERFRESSFIIKTPGSLGKILEVLLWHDNSGINPSWYCHSIIVRDIARKKEFVFLAQRWISLLKSDRTSAHIKLATEKEFYDKESILKSNKLFIMQNQLFPYNLIFKHPRSNVTRTENILSIFQRLFVSMTVNIVLFGRSTTENLEDEVEKYDHFGHYGQIFLTSLISSIICTVINYPLRYVLWNSSMINISPVQEKYEVVFLKYDSHDNPEDHESKMEFWSHKVKILWYVISSIICLTCIIIIIIYGYHFGNIKFLMWTISVCIAAVKNHFIFVPIFTYVQLHWLKINVKRRLCYWIPVIIKEKMKEQRSKLELLRLYAKMKVKRYNDKSYKISSKFSNFAKKLTHEKYELRELISDLFMFVTFFVTLNVLILGTRDSNIYYSTKMIENMFVHGKYSPMKMDDVTLDRHFWNYLNKTLIPVIHLGTEHNNAQIEDELGWLPGRFAKILGVAQLLQIRVKNTKCKRSYLSTQEICQSELADENRDTENYFPNWTDYHDFHYEPVFWKIIQPWKYKKLSLIQRPPIFAVDHWHSGGGYIAEFGRTYKNTMYIYNHLYKYNWIDSRTRAVFIDFTVYNADSDIFNVVNLIFERNAAGEWQKTFQIQSCKFLFYFGNMSTLFVIVFVLFVILTARFFLKLSLRIFKHTVSLYFKDVWNITDTMIVIMSVQIVMLFIKRNHDVEKLLKEVEKAKNNEFISFSPAATLDTLISIVSGILICFSTIRLWKILLFAQVFRLFNNTLYRAHNTIFSCGIMISIFLFGYSMCVYIINGTHSEVLHNLWSVLPTITAISFGMEPFDFDHLMYGGTPLGTILYIAVFIIITLFLVNMFITIIIFYFNECKEEDRNSRRLYTIWHYIVDRSKIVKERFTRKKLKNDTDQNPDERLRGGAASGTIGNMVNVSEIADTIDAQLSYLEEYFKEISQKKKIHSLNPY</sequence>
<dbReference type="Pfam" id="PF01477">
    <property type="entry name" value="PLAT"/>
    <property type="match status" value="1"/>
</dbReference>
<feature type="transmembrane region" description="Helical" evidence="9">
    <location>
        <begin position="1944"/>
        <end position="1969"/>
    </location>
</feature>
<dbReference type="GO" id="GO:0050982">
    <property type="term" value="P:detection of mechanical stimulus"/>
    <property type="evidence" value="ECO:0007669"/>
    <property type="project" value="TreeGrafter"/>
</dbReference>
<feature type="transmembrane region" description="Helical" evidence="9">
    <location>
        <begin position="1839"/>
        <end position="1857"/>
    </location>
</feature>
<organism evidence="11">
    <name type="scientific">Culicoides sonorensis</name>
    <name type="common">Biting midge</name>
    <dbReference type="NCBI Taxonomy" id="179676"/>
    <lineage>
        <taxon>Eukaryota</taxon>
        <taxon>Metazoa</taxon>
        <taxon>Ecdysozoa</taxon>
        <taxon>Arthropoda</taxon>
        <taxon>Hexapoda</taxon>
        <taxon>Insecta</taxon>
        <taxon>Pterygota</taxon>
        <taxon>Neoptera</taxon>
        <taxon>Endopterygota</taxon>
        <taxon>Diptera</taxon>
        <taxon>Nematocera</taxon>
        <taxon>Chironomoidea</taxon>
        <taxon>Ceratopogonidae</taxon>
        <taxon>Ceratopogoninae</taxon>
        <taxon>Culicoides</taxon>
        <taxon>Monoculicoides</taxon>
    </lineage>
</organism>
<dbReference type="GO" id="GO:0016020">
    <property type="term" value="C:membrane"/>
    <property type="evidence" value="ECO:0007669"/>
    <property type="project" value="UniProtKB-SubCell"/>
</dbReference>
<dbReference type="Gene3D" id="2.60.60.20">
    <property type="entry name" value="PLAT/LH2 domain"/>
    <property type="match status" value="1"/>
</dbReference>
<feature type="transmembrane region" description="Helical" evidence="9">
    <location>
        <begin position="1361"/>
        <end position="1384"/>
    </location>
</feature>
<evidence type="ECO:0000256" key="4">
    <source>
        <dbReference type="ARBA" id="ARBA00022729"/>
    </source>
</evidence>
<dbReference type="VEuPathDB" id="VectorBase:CSON008387"/>
<keyword evidence="7" id="KW-0325">Glycoprotein</keyword>
<dbReference type="OMA" id="CHIAIAY"/>
<evidence type="ECO:0000256" key="2">
    <source>
        <dbReference type="ARBA" id="ARBA00007200"/>
    </source>
</evidence>
<dbReference type="EMBL" id="UFQT01000316">
    <property type="protein sequence ID" value="SSX23154.1"/>
    <property type="molecule type" value="Genomic_DNA"/>
</dbReference>
<name>A0A336LYU3_CULSO</name>
<gene>
    <name evidence="11" type="primary">CSON008387</name>
</gene>
<feature type="transmembrane region" description="Helical" evidence="9">
    <location>
        <begin position="1489"/>
        <end position="1509"/>
    </location>
</feature>
<comment type="similarity">
    <text evidence="2">Belongs to the polycystin family.</text>
</comment>
<dbReference type="Pfam" id="PF02010">
    <property type="entry name" value="REJ"/>
    <property type="match status" value="1"/>
</dbReference>
<dbReference type="PANTHER" id="PTHR10877:SF183">
    <property type="entry name" value="AT14535P-RELATED"/>
    <property type="match status" value="1"/>
</dbReference>
<feature type="transmembrane region" description="Helical" evidence="9">
    <location>
        <begin position="1390"/>
        <end position="1417"/>
    </location>
</feature>
<keyword evidence="6 9" id="KW-0472">Membrane</keyword>
<feature type="transmembrane region" description="Helical" evidence="9">
    <location>
        <begin position="1790"/>
        <end position="1807"/>
    </location>
</feature>
<dbReference type="InterPro" id="IPR036392">
    <property type="entry name" value="PLAT/LH2_dom_sf"/>
</dbReference>
<evidence type="ECO:0000256" key="8">
    <source>
        <dbReference type="PROSITE-ProRule" id="PRU00152"/>
    </source>
</evidence>
<dbReference type="PRINTS" id="PR01433">
    <property type="entry name" value="POLYCYSTIN2"/>
</dbReference>
<keyword evidence="3 9" id="KW-0812">Transmembrane</keyword>
<evidence type="ECO:0000256" key="9">
    <source>
        <dbReference type="SAM" id="Phobius"/>
    </source>
</evidence>
<dbReference type="PROSITE" id="PS50095">
    <property type="entry name" value="PLAT"/>
    <property type="match status" value="1"/>
</dbReference>
<dbReference type="GO" id="GO:0005509">
    <property type="term" value="F:calcium ion binding"/>
    <property type="evidence" value="ECO:0007669"/>
    <property type="project" value="InterPro"/>
</dbReference>
<dbReference type="InterPro" id="IPR046791">
    <property type="entry name" value="Polycystin_dom"/>
</dbReference>
<evidence type="ECO:0000256" key="5">
    <source>
        <dbReference type="ARBA" id="ARBA00022989"/>
    </source>
</evidence>
<evidence type="ECO:0000256" key="3">
    <source>
        <dbReference type="ARBA" id="ARBA00022692"/>
    </source>
</evidence>
<dbReference type="Gene3D" id="1.10.287.70">
    <property type="match status" value="1"/>
</dbReference>
<dbReference type="InterPro" id="IPR001024">
    <property type="entry name" value="PLAT/LH2_dom"/>
</dbReference>
<dbReference type="InterPro" id="IPR002859">
    <property type="entry name" value="PKD/REJ-like"/>
</dbReference>
<dbReference type="SMART" id="SM00308">
    <property type="entry name" value="LH2"/>
    <property type="match status" value="1"/>
</dbReference>
<keyword evidence="5 9" id="KW-1133">Transmembrane helix</keyword>
<dbReference type="Pfam" id="PF08016">
    <property type="entry name" value="PKD_channel"/>
    <property type="match status" value="1"/>
</dbReference>
<dbReference type="PANTHER" id="PTHR10877">
    <property type="entry name" value="POLYCYSTIN FAMILY MEMBER"/>
    <property type="match status" value="1"/>
</dbReference>
<comment type="caution">
    <text evidence="8">Lacks conserved residue(s) required for the propagation of feature annotation.</text>
</comment>
<evidence type="ECO:0000259" key="10">
    <source>
        <dbReference type="PROSITE" id="PS50095"/>
    </source>
</evidence>
<evidence type="ECO:0000313" key="11">
    <source>
        <dbReference type="EMBL" id="SSX23154.1"/>
    </source>
</evidence>
<proteinExistence type="inferred from homology"/>
<keyword evidence="4" id="KW-0732">Signal</keyword>
<evidence type="ECO:0000256" key="6">
    <source>
        <dbReference type="ARBA" id="ARBA00023136"/>
    </source>
</evidence>
<evidence type="ECO:0000256" key="1">
    <source>
        <dbReference type="ARBA" id="ARBA00004141"/>
    </source>
</evidence>
<dbReference type="SUPFAM" id="SSF81324">
    <property type="entry name" value="Voltage-gated potassium channels"/>
    <property type="match status" value="1"/>
</dbReference>
<protein>
    <submittedName>
        <fullName evidence="11">CSON008387 protein</fullName>
    </submittedName>
</protein>
<accession>A0A336LYU3</accession>
<dbReference type="InterPro" id="IPR013122">
    <property type="entry name" value="PKD1_2_channel"/>
</dbReference>
<feature type="transmembrane region" description="Helical" evidence="9">
    <location>
        <begin position="1292"/>
        <end position="1313"/>
    </location>
</feature>
<dbReference type="InterPro" id="IPR003915">
    <property type="entry name" value="PKD_2"/>
</dbReference>
<dbReference type="GO" id="GO:0005262">
    <property type="term" value="F:calcium channel activity"/>
    <property type="evidence" value="ECO:0007669"/>
    <property type="project" value="TreeGrafter"/>
</dbReference>
<comment type="subcellular location">
    <subcellularLocation>
        <location evidence="1">Membrane</location>
        <topology evidence="1">Multi-pass membrane protein</topology>
    </subcellularLocation>
</comment>
<evidence type="ECO:0000256" key="7">
    <source>
        <dbReference type="ARBA" id="ARBA00023180"/>
    </source>
</evidence>
<reference evidence="11" key="1">
    <citation type="submission" date="2018-07" db="EMBL/GenBank/DDBJ databases">
        <authorList>
            <person name="Quirk P.G."/>
            <person name="Krulwich T.A."/>
        </authorList>
    </citation>
    <scope>NUCLEOTIDE SEQUENCE</scope>
</reference>
<dbReference type="Pfam" id="PF20519">
    <property type="entry name" value="Polycystin_dom"/>
    <property type="match status" value="1"/>
</dbReference>
<dbReference type="InterPro" id="IPR051223">
    <property type="entry name" value="Polycystin"/>
</dbReference>
<feature type="transmembrane region" description="Helical" evidence="9">
    <location>
        <begin position="1047"/>
        <end position="1068"/>
    </location>
</feature>
<dbReference type="SUPFAM" id="SSF49723">
    <property type="entry name" value="Lipase/lipooxygenase domain (PLAT/LH2 domain)"/>
    <property type="match status" value="1"/>
</dbReference>
<feature type="domain" description="PLAT" evidence="10">
    <location>
        <begin position="1091"/>
        <end position="1208"/>
    </location>
</feature>
<feature type="transmembrane region" description="Helical" evidence="9">
    <location>
        <begin position="1742"/>
        <end position="1769"/>
    </location>
</feature>